<keyword evidence="2" id="KW-0378">Hydrolase</keyword>
<organism evidence="2 3">
    <name type="scientific">Dendrobium catenatum</name>
    <dbReference type="NCBI Taxonomy" id="906689"/>
    <lineage>
        <taxon>Eukaryota</taxon>
        <taxon>Viridiplantae</taxon>
        <taxon>Streptophyta</taxon>
        <taxon>Embryophyta</taxon>
        <taxon>Tracheophyta</taxon>
        <taxon>Spermatophyta</taxon>
        <taxon>Magnoliopsida</taxon>
        <taxon>Liliopsida</taxon>
        <taxon>Asparagales</taxon>
        <taxon>Orchidaceae</taxon>
        <taxon>Epidendroideae</taxon>
        <taxon>Malaxideae</taxon>
        <taxon>Dendrobiinae</taxon>
        <taxon>Dendrobium</taxon>
    </lineage>
</organism>
<accession>A0A2I0XIG5</accession>
<sequence length="344" mass="37083">MAWSGGPWFFFGKPFILQKWSPDFIPKREDFASIPLWIKIKNLPLSCWTPEGISKIASCVGIPLAVDALTAAKTRLTFARVCVQVSCSNPLPDEIYISVDGKITPLSVLYDWKPSPCSFCGSIYHSPDQCSKNPNPQPPPTLSQRARGRSSSRKPKQSQPPPTAILKKPLLPPSTISHDPPMLPSNASCSSLQIPNLNSPPGDLGLVDIPPPSVGQPQPILPPPTLLPINNKFDLLSAHAEETPESDPDLQNSSLQTTIPTNTTLQTSSTTLPHPTSSSLIPSVLLDDPSPQIHQKDSSATPFENSPSTSNSSFSTGSIKEIPSPKNTRSKNAKKAGNSKSKHK</sequence>
<keyword evidence="3" id="KW-1185">Reference proteome</keyword>
<evidence type="ECO:0000313" key="3">
    <source>
        <dbReference type="Proteomes" id="UP000233837"/>
    </source>
</evidence>
<feature type="region of interest" description="Disordered" evidence="1">
    <location>
        <begin position="263"/>
        <end position="344"/>
    </location>
</feature>
<feature type="compositionally biased region" description="Basic residues" evidence="1">
    <location>
        <begin position="146"/>
        <end position="156"/>
    </location>
</feature>
<dbReference type="AlphaFoldDB" id="A0A2I0XIG5"/>
<protein>
    <submittedName>
        <fullName evidence="2">RNA exonuclease 1</fullName>
    </submittedName>
</protein>
<feature type="compositionally biased region" description="Pro residues" evidence="1">
    <location>
        <begin position="209"/>
        <end position="226"/>
    </location>
</feature>
<dbReference type="STRING" id="906689.A0A2I0XIG5"/>
<dbReference type="InterPro" id="IPR040256">
    <property type="entry name" value="At4g02000-like"/>
</dbReference>
<evidence type="ECO:0000256" key="1">
    <source>
        <dbReference type="SAM" id="MobiDB-lite"/>
    </source>
</evidence>
<feature type="region of interest" description="Disordered" evidence="1">
    <location>
        <begin position="128"/>
        <end position="226"/>
    </location>
</feature>
<keyword evidence="2" id="KW-0269">Exonuclease</keyword>
<reference evidence="2 3" key="2">
    <citation type="journal article" date="2017" name="Nature">
        <title>The Apostasia genome and the evolution of orchids.</title>
        <authorList>
            <person name="Zhang G.Q."/>
            <person name="Liu K.W."/>
            <person name="Li Z."/>
            <person name="Lohaus R."/>
            <person name="Hsiao Y.Y."/>
            <person name="Niu S.C."/>
            <person name="Wang J.Y."/>
            <person name="Lin Y.C."/>
            <person name="Xu Q."/>
            <person name="Chen L.J."/>
            <person name="Yoshida K."/>
            <person name="Fujiwara S."/>
            <person name="Wang Z.W."/>
            <person name="Zhang Y.Q."/>
            <person name="Mitsuda N."/>
            <person name="Wang M."/>
            <person name="Liu G.H."/>
            <person name="Pecoraro L."/>
            <person name="Huang H.X."/>
            <person name="Xiao X.J."/>
            <person name="Lin M."/>
            <person name="Wu X.Y."/>
            <person name="Wu W.L."/>
            <person name="Chen Y.Y."/>
            <person name="Chang S.B."/>
            <person name="Sakamoto S."/>
            <person name="Ohme-Takagi M."/>
            <person name="Yagi M."/>
            <person name="Zeng S.J."/>
            <person name="Shen C.Y."/>
            <person name="Yeh C.M."/>
            <person name="Luo Y.B."/>
            <person name="Tsai W.C."/>
            <person name="Van de Peer Y."/>
            <person name="Liu Z.J."/>
        </authorList>
    </citation>
    <scope>NUCLEOTIDE SEQUENCE [LARGE SCALE GENOMIC DNA]</scope>
    <source>
        <tissue evidence="2">The whole plant</tissue>
    </source>
</reference>
<feature type="compositionally biased region" description="Low complexity" evidence="1">
    <location>
        <begin position="335"/>
        <end position="344"/>
    </location>
</feature>
<feature type="compositionally biased region" description="Low complexity" evidence="1">
    <location>
        <begin position="302"/>
        <end position="318"/>
    </location>
</feature>
<feature type="compositionally biased region" description="Polar residues" evidence="1">
    <location>
        <begin position="185"/>
        <end position="199"/>
    </location>
</feature>
<dbReference type="Proteomes" id="UP000233837">
    <property type="component" value="Unassembled WGS sequence"/>
</dbReference>
<gene>
    <name evidence="2" type="ORF">MA16_Dca023471</name>
</gene>
<reference evidence="2 3" key="1">
    <citation type="journal article" date="2016" name="Sci. Rep.">
        <title>The Dendrobium catenatum Lindl. genome sequence provides insights into polysaccharide synthase, floral development and adaptive evolution.</title>
        <authorList>
            <person name="Zhang G.Q."/>
            <person name="Xu Q."/>
            <person name="Bian C."/>
            <person name="Tsai W.C."/>
            <person name="Yeh C.M."/>
            <person name="Liu K.W."/>
            <person name="Yoshida K."/>
            <person name="Zhang L.S."/>
            <person name="Chang S.B."/>
            <person name="Chen F."/>
            <person name="Shi Y."/>
            <person name="Su Y.Y."/>
            <person name="Zhang Y.Q."/>
            <person name="Chen L.J."/>
            <person name="Yin Y."/>
            <person name="Lin M."/>
            <person name="Huang H."/>
            <person name="Deng H."/>
            <person name="Wang Z.W."/>
            <person name="Zhu S.L."/>
            <person name="Zhao X."/>
            <person name="Deng C."/>
            <person name="Niu S.C."/>
            <person name="Huang J."/>
            <person name="Wang M."/>
            <person name="Liu G.H."/>
            <person name="Yang H.J."/>
            <person name="Xiao X.J."/>
            <person name="Hsiao Y.Y."/>
            <person name="Wu W.L."/>
            <person name="Chen Y.Y."/>
            <person name="Mitsuda N."/>
            <person name="Ohme-Takagi M."/>
            <person name="Luo Y.B."/>
            <person name="Van de Peer Y."/>
            <person name="Liu Z.J."/>
        </authorList>
    </citation>
    <scope>NUCLEOTIDE SEQUENCE [LARGE SCALE GENOMIC DNA]</scope>
    <source>
        <tissue evidence="2">The whole plant</tissue>
    </source>
</reference>
<keyword evidence="2" id="KW-0540">Nuclease</keyword>
<proteinExistence type="predicted"/>
<dbReference type="EMBL" id="KZ501858">
    <property type="protein sequence ID" value="PKU87689.1"/>
    <property type="molecule type" value="Genomic_DNA"/>
</dbReference>
<evidence type="ECO:0000313" key="2">
    <source>
        <dbReference type="EMBL" id="PKU87689.1"/>
    </source>
</evidence>
<dbReference type="GO" id="GO:0004527">
    <property type="term" value="F:exonuclease activity"/>
    <property type="evidence" value="ECO:0007669"/>
    <property type="project" value="UniProtKB-KW"/>
</dbReference>
<feature type="compositionally biased region" description="Low complexity" evidence="1">
    <location>
        <begin position="263"/>
        <end position="283"/>
    </location>
</feature>
<name>A0A2I0XIG5_9ASPA</name>
<dbReference type="PANTHER" id="PTHR31286:SF180">
    <property type="entry name" value="OS10G0362600 PROTEIN"/>
    <property type="match status" value="1"/>
</dbReference>
<dbReference type="PANTHER" id="PTHR31286">
    <property type="entry name" value="GLYCINE-RICH CELL WALL STRUCTURAL PROTEIN 1.8-LIKE"/>
    <property type="match status" value="1"/>
</dbReference>